<feature type="region of interest" description="Disordered" evidence="3">
    <location>
        <begin position="217"/>
        <end position="262"/>
    </location>
</feature>
<keyword evidence="5" id="KW-1185">Reference proteome</keyword>
<dbReference type="Proteomes" id="UP000266723">
    <property type="component" value="Unassembled WGS sequence"/>
</dbReference>
<accession>A0ABQ7BAZ0</accession>
<evidence type="ECO:0000256" key="3">
    <source>
        <dbReference type="SAM" id="MobiDB-lite"/>
    </source>
</evidence>
<organism evidence="4 5">
    <name type="scientific">Brassica cretica</name>
    <name type="common">Mustard</name>
    <dbReference type="NCBI Taxonomy" id="69181"/>
    <lineage>
        <taxon>Eukaryota</taxon>
        <taxon>Viridiplantae</taxon>
        <taxon>Streptophyta</taxon>
        <taxon>Embryophyta</taxon>
        <taxon>Tracheophyta</taxon>
        <taxon>Spermatophyta</taxon>
        <taxon>Magnoliopsida</taxon>
        <taxon>eudicotyledons</taxon>
        <taxon>Gunneridae</taxon>
        <taxon>Pentapetalae</taxon>
        <taxon>rosids</taxon>
        <taxon>malvids</taxon>
        <taxon>Brassicales</taxon>
        <taxon>Brassicaceae</taxon>
        <taxon>Brassiceae</taxon>
        <taxon>Brassica</taxon>
    </lineage>
</organism>
<dbReference type="InterPro" id="IPR001404">
    <property type="entry name" value="Hsp90_fam"/>
</dbReference>
<reference evidence="4 5" key="1">
    <citation type="journal article" date="2020" name="BMC Genomics">
        <title>Intraspecific diversification of the crop wild relative Brassica cretica Lam. using demographic model selection.</title>
        <authorList>
            <person name="Kioukis A."/>
            <person name="Michalopoulou V.A."/>
            <person name="Briers L."/>
            <person name="Pirintsos S."/>
            <person name="Studholme D.J."/>
            <person name="Pavlidis P."/>
            <person name="Sarris P.F."/>
        </authorList>
    </citation>
    <scope>NUCLEOTIDE SEQUENCE [LARGE SCALE GENOMIC DNA]</scope>
    <source>
        <strain evidence="5">cv. PFS-1207/04</strain>
    </source>
</reference>
<comment type="similarity">
    <text evidence="1">Belongs to the heat shock protein 90 family.</text>
</comment>
<protein>
    <submittedName>
        <fullName evidence="4">Uncharacterized protein</fullName>
    </submittedName>
</protein>
<evidence type="ECO:0000313" key="5">
    <source>
        <dbReference type="Proteomes" id="UP000266723"/>
    </source>
</evidence>
<dbReference type="SUPFAM" id="SSF54211">
    <property type="entry name" value="Ribosomal protein S5 domain 2-like"/>
    <property type="match status" value="1"/>
</dbReference>
<keyword evidence="2" id="KW-0143">Chaperone</keyword>
<proteinExistence type="inferred from homology"/>
<evidence type="ECO:0000256" key="1">
    <source>
        <dbReference type="ARBA" id="ARBA00008239"/>
    </source>
</evidence>
<dbReference type="Pfam" id="PF00183">
    <property type="entry name" value="HSP90"/>
    <property type="match status" value="1"/>
</dbReference>
<comment type="caution">
    <text evidence="4">The sequence shown here is derived from an EMBL/GenBank/DDBJ whole genome shotgun (WGS) entry which is preliminary data.</text>
</comment>
<evidence type="ECO:0000256" key="2">
    <source>
        <dbReference type="ARBA" id="ARBA00023186"/>
    </source>
</evidence>
<dbReference type="EMBL" id="QGKV02001507">
    <property type="protein sequence ID" value="KAF3529443.1"/>
    <property type="molecule type" value="Genomic_DNA"/>
</dbReference>
<evidence type="ECO:0000313" key="4">
    <source>
        <dbReference type="EMBL" id="KAF3529443.1"/>
    </source>
</evidence>
<name>A0ABQ7BAZ0_BRACR</name>
<gene>
    <name evidence="4" type="ORF">DY000_02043777</name>
</gene>
<sequence>MEELMEEPILGCNMEDRLRAVDSVEHVPDANEQEVADVLDVMAIPLQLPCAFRTCRHMKRTCGLIGCTLRASLDDLQFCSADQRQIAEANSKGSNVFHYFDGFSPVAEQQDESCFVAIIKAMNGMNVGIPTFVINVHLEPPWKQKDKFFTNLKADWLFFTTDFRRMPAMHVLLDNVTMAWRPLTKRQVGNFNFIVWTTRTIRRCSVSQGFGRILPIQLSKPPHQKPKKGEVEGPDPDAGGEGGGEKKGSGNKRRRRNDAAGICSVPVSQHTYKGVVDSHDLPLNVSREILRESRIIVGQF</sequence>
<dbReference type="Gene3D" id="3.30.230.80">
    <property type="match status" value="1"/>
</dbReference>
<dbReference type="InterPro" id="IPR020568">
    <property type="entry name" value="Ribosomal_Su5_D2-typ_SF"/>
</dbReference>